<organism evidence="4 5">
    <name type="scientific">Kitasatospora aburaviensis</name>
    <dbReference type="NCBI Taxonomy" id="67265"/>
    <lineage>
        <taxon>Bacteria</taxon>
        <taxon>Bacillati</taxon>
        <taxon>Actinomycetota</taxon>
        <taxon>Actinomycetes</taxon>
        <taxon>Kitasatosporales</taxon>
        <taxon>Streptomycetaceae</taxon>
        <taxon>Kitasatospora</taxon>
    </lineage>
</organism>
<evidence type="ECO:0000259" key="3">
    <source>
        <dbReference type="PROSITE" id="PS51677"/>
    </source>
</evidence>
<dbReference type="RefSeq" id="WP_313762978.1">
    <property type="nucleotide sequence ID" value="NZ_BAAAVH010000039.1"/>
</dbReference>
<dbReference type="InterPro" id="IPR050248">
    <property type="entry name" value="Polysacc_deacetylase_ArnD"/>
</dbReference>
<feature type="domain" description="NodB homology" evidence="3">
    <location>
        <begin position="125"/>
        <end position="304"/>
    </location>
</feature>
<feature type="chain" id="PRO_5047421981" evidence="2">
    <location>
        <begin position="32"/>
        <end position="313"/>
    </location>
</feature>
<name>A0ABW1EZ87_9ACTN</name>
<comment type="caution">
    <text evidence="4">The sequence shown here is derived from an EMBL/GenBank/DDBJ whole genome shotgun (WGS) entry which is preliminary data.</text>
</comment>
<dbReference type="PROSITE" id="PS51677">
    <property type="entry name" value="NODB"/>
    <property type="match status" value="1"/>
</dbReference>
<dbReference type="PROSITE" id="PS51257">
    <property type="entry name" value="PROKAR_LIPOPROTEIN"/>
    <property type="match status" value="1"/>
</dbReference>
<accession>A0ABW1EZ87</accession>
<reference evidence="5" key="1">
    <citation type="journal article" date="2019" name="Int. J. Syst. Evol. Microbiol.">
        <title>The Global Catalogue of Microorganisms (GCM) 10K type strain sequencing project: providing services to taxonomists for standard genome sequencing and annotation.</title>
        <authorList>
            <consortium name="The Broad Institute Genomics Platform"/>
            <consortium name="The Broad Institute Genome Sequencing Center for Infectious Disease"/>
            <person name="Wu L."/>
            <person name="Ma J."/>
        </authorList>
    </citation>
    <scope>NUCLEOTIDE SEQUENCE [LARGE SCALE GENOMIC DNA]</scope>
    <source>
        <strain evidence="5">CGMCC 4.1469</strain>
    </source>
</reference>
<dbReference type="EMBL" id="JBHSOD010000023">
    <property type="protein sequence ID" value="MFC5887160.1"/>
    <property type="molecule type" value="Genomic_DNA"/>
</dbReference>
<protein>
    <submittedName>
        <fullName evidence="4">Polysaccharide deacetylase family protein</fullName>
    </submittedName>
</protein>
<feature type="region of interest" description="Disordered" evidence="1">
    <location>
        <begin position="40"/>
        <end position="117"/>
    </location>
</feature>
<evidence type="ECO:0000256" key="2">
    <source>
        <dbReference type="SAM" id="SignalP"/>
    </source>
</evidence>
<keyword evidence="5" id="KW-1185">Reference proteome</keyword>
<dbReference type="InterPro" id="IPR002509">
    <property type="entry name" value="NODB_dom"/>
</dbReference>
<proteinExistence type="predicted"/>
<feature type="compositionally biased region" description="Low complexity" evidence="1">
    <location>
        <begin position="53"/>
        <end position="97"/>
    </location>
</feature>
<feature type="signal peptide" evidence="2">
    <location>
        <begin position="1"/>
        <end position="31"/>
    </location>
</feature>
<dbReference type="InterPro" id="IPR011330">
    <property type="entry name" value="Glyco_hydro/deAcase_b/a-brl"/>
</dbReference>
<evidence type="ECO:0000313" key="4">
    <source>
        <dbReference type="EMBL" id="MFC5887160.1"/>
    </source>
</evidence>
<dbReference type="PROSITE" id="PS51318">
    <property type="entry name" value="TAT"/>
    <property type="match status" value="1"/>
</dbReference>
<dbReference type="Gene3D" id="3.20.20.370">
    <property type="entry name" value="Glycoside hydrolase/deacetylase"/>
    <property type="match status" value="1"/>
</dbReference>
<evidence type="ECO:0000256" key="1">
    <source>
        <dbReference type="SAM" id="MobiDB-lite"/>
    </source>
</evidence>
<dbReference type="Pfam" id="PF01522">
    <property type="entry name" value="Polysacc_deac_1"/>
    <property type="match status" value="1"/>
</dbReference>
<dbReference type="SUPFAM" id="SSF88713">
    <property type="entry name" value="Glycoside hydrolase/deacetylase"/>
    <property type="match status" value="1"/>
</dbReference>
<feature type="compositionally biased region" description="Pro residues" evidence="1">
    <location>
        <begin position="98"/>
        <end position="113"/>
    </location>
</feature>
<gene>
    <name evidence="4" type="ORF">ACFP0N_19510</name>
</gene>
<evidence type="ECO:0000313" key="5">
    <source>
        <dbReference type="Proteomes" id="UP001596067"/>
    </source>
</evidence>
<keyword evidence="2" id="KW-0732">Signal</keyword>
<dbReference type="InterPro" id="IPR006311">
    <property type="entry name" value="TAT_signal"/>
</dbReference>
<sequence>MTADRMIADRRTLLRATARLAVLTAGGGLLAACGSTAPRRADPGTLAVHPGTVDPAGGDPAAVDPAWSGGEGPASPAPTASPSADPQPGAVAAAATPSAPPSPPVLPPLPPGTPLEVVYGPRTGKNVALTVHGSGDPKLATALLEIAEQRGAGLTVMAVGSWLDQQPQMARRILDGGHELGNHTQNHQNISAMSPDQARAEIAQCAERLQRLTGSIGRWFRPSAAQYATPMVREQAKAVGYEHVLSFDVDPRDYGDPSAAELQRRVLTSVKGGSVVALHMGHQCTLDALPGILDGLAKAGLKPVTASRLFTPA</sequence>
<dbReference type="PANTHER" id="PTHR10587:SF137">
    <property type="entry name" value="4-DEOXY-4-FORMAMIDO-L-ARABINOSE-PHOSPHOUNDECAPRENOL DEFORMYLASE ARND-RELATED"/>
    <property type="match status" value="1"/>
</dbReference>
<dbReference type="Proteomes" id="UP001596067">
    <property type="component" value="Unassembled WGS sequence"/>
</dbReference>
<dbReference type="CDD" id="cd10917">
    <property type="entry name" value="CE4_NodB_like_6s_7s"/>
    <property type="match status" value="1"/>
</dbReference>
<dbReference type="PANTHER" id="PTHR10587">
    <property type="entry name" value="GLYCOSYL TRANSFERASE-RELATED"/>
    <property type="match status" value="1"/>
</dbReference>